<organism evidence="9 10">
    <name type="scientific">Salicibibacter cibi</name>
    <dbReference type="NCBI Taxonomy" id="2743001"/>
    <lineage>
        <taxon>Bacteria</taxon>
        <taxon>Bacillati</taxon>
        <taxon>Bacillota</taxon>
        <taxon>Bacilli</taxon>
        <taxon>Bacillales</taxon>
        <taxon>Bacillaceae</taxon>
        <taxon>Salicibibacter</taxon>
    </lineage>
</organism>
<accession>A0A7T6ZBR7</accession>
<dbReference type="InterPro" id="IPR011606">
    <property type="entry name" value="Brnchd-chn_aa_trnsp_permease"/>
</dbReference>
<dbReference type="GO" id="GO:1903785">
    <property type="term" value="P:L-valine transmembrane transport"/>
    <property type="evidence" value="ECO:0007669"/>
    <property type="project" value="TreeGrafter"/>
</dbReference>
<name>A0A7T6ZBR7_9BACI</name>
<evidence type="ECO:0000256" key="7">
    <source>
        <dbReference type="ARBA" id="ARBA00023136"/>
    </source>
</evidence>
<reference evidence="9 10" key="1">
    <citation type="submission" date="2020-06" db="EMBL/GenBank/DDBJ databases">
        <title>Genomic analysis of Salicibibacter sp. NKC21-4.</title>
        <authorList>
            <person name="Oh Y.J."/>
        </authorList>
    </citation>
    <scope>NUCLEOTIDE SEQUENCE [LARGE SCALE GENOMIC DNA]</scope>
    <source>
        <strain evidence="9 10">NKC21-4</strain>
    </source>
</reference>
<evidence type="ECO:0000256" key="8">
    <source>
        <dbReference type="SAM" id="Phobius"/>
    </source>
</evidence>
<evidence type="ECO:0000256" key="6">
    <source>
        <dbReference type="ARBA" id="ARBA00022989"/>
    </source>
</evidence>
<protein>
    <submittedName>
        <fullName evidence="9">AzlC family ABC transporter permease</fullName>
    </submittedName>
</protein>
<dbReference type="PANTHER" id="PTHR34979:SF1">
    <property type="entry name" value="INNER MEMBRANE PROTEIN YGAZ"/>
    <property type="match status" value="1"/>
</dbReference>
<evidence type="ECO:0000256" key="2">
    <source>
        <dbReference type="ARBA" id="ARBA00010735"/>
    </source>
</evidence>
<dbReference type="EMBL" id="CP054706">
    <property type="protein sequence ID" value="QQK80111.1"/>
    <property type="molecule type" value="Genomic_DNA"/>
</dbReference>
<keyword evidence="3" id="KW-0813">Transport</keyword>
<proteinExistence type="inferred from homology"/>
<dbReference type="KEGG" id="scib:HUG20_09555"/>
<keyword evidence="5 8" id="KW-0812">Transmembrane</keyword>
<keyword evidence="10" id="KW-1185">Reference proteome</keyword>
<sequence length="245" mass="26582">MTAMREEQLKEIHPPTYSEDYWHGLKLAVPVILGYLPIAISFGVLAVQTGISFFHALLMSMTVYAGASQFMALNMLAIGTAGLEIVLATFILNVRHFVMSISLFSNLQHIPKRWQTLLAQGITDESFALASLRQKELGSQPSAAIYLGIFSGAFGMWVIGTGIGAFIGNIVPEALSDSMGIALYALFIGLLVPAIRAYWKIGIIAAGSAGLSWFFSIYLSEGWAIVLATVFGSLIGVWVLEEEEK</sequence>
<evidence type="ECO:0000256" key="5">
    <source>
        <dbReference type="ARBA" id="ARBA00022692"/>
    </source>
</evidence>
<feature type="transmembrane region" description="Helical" evidence="8">
    <location>
        <begin position="211"/>
        <end position="240"/>
    </location>
</feature>
<evidence type="ECO:0000256" key="1">
    <source>
        <dbReference type="ARBA" id="ARBA00004651"/>
    </source>
</evidence>
<evidence type="ECO:0000313" key="10">
    <source>
        <dbReference type="Proteomes" id="UP000595349"/>
    </source>
</evidence>
<feature type="transmembrane region" description="Helical" evidence="8">
    <location>
        <begin position="143"/>
        <end position="167"/>
    </location>
</feature>
<feature type="transmembrane region" description="Helical" evidence="8">
    <location>
        <begin position="70"/>
        <end position="92"/>
    </location>
</feature>
<comment type="similarity">
    <text evidence="2">Belongs to the AzlC family.</text>
</comment>
<evidence type="ECO:0000256" key="3">
    <source>
        <dbReference type="ARBA" id="ARBA00022448"/>
    </source>
</evidence>
<keyword evidence="4" id="KW-1003">Cell membrane</keyword>
<evidence type="ECO:0000256" key="4">
    <source>
        <dbReference type="ARBA" id="ARBA00022475"/>
    </source>
</evidence>
<keyword evidence="6 8" id="KW-1133">Transmembrane helix</keyword>
<feature type="transmembrane region" description="Helical" evidence="8">
    <location>
        <begin position="32"/>
        <end position="58"/>
    </location>
</feature>
<dbReference type="GO" id="GO:0005886">
    <property type="term" value="C:plasma membrane"/>
    <property type="evidence" value="ECO:0007669"/>
    <property type="project" value="UniProtKB-SubCell"/>
</dbReference>
<comment type="subcellular location">
    <subcellularLocation>
        <location evidence="1">Cell membrane</location>
        <topology evidence="1">Multi-pass membrane protein</topology>
    </subcellularLocation>
</comment>
<keyword evidence="7 8" id="KW-0472">Membrane</keyword>
<dbReference type="Proteomes" id="UP000595349">
    <property type="component" value="Chromosome"/>
</dbReference>
<feature type="transmembrane region" description="Helical" evidence="8">
    <location>
        <begin position="179"/>
        <end position="199"/>
    </location>
</feature>
<dbReference type="PANTHER" id="PTHR34979">
    <property type="entry name" value="INNER MEMBRANE PROTEIN YGAZ"/>
    <property type="match status" value="1"/>
</dbReference>
<gene>
    <name evidence="9" type="ORF">HUG20_09555</name>
</gene>
<evidence type="ECO:0000313" key="9">
    <source>
        <dbReference type="EMBL" id="QQK80111.1"/>
    </source>
</evidence>
<dbReference type="AlphaFoldDB" id="A0A7T6ZBR7"/>
<dbReference type="Pfam" id="PF03591">
    <property type="entry name" value="AzlC"/>
    <property type="match status" value="1"/>
</dbReference>